<dbReference type="Proteomes" id="UP000030652">
    <property type="component" value="Unassembled WGS sequence"/>
</dbReference>
<sequence length="211" mass="24449">MAKKEEFVGIRISKEFKNFLEKKAKKSGISLSRLIDESLLDNFKEDKEFILNNINKRKQERPVYWKELDKSPIIREFENFIAILYTEFLNPISKTGTGYQPVILIGWIHHILNATIKHCDSIPEEHKRQVASHFINSLGKALIEGLAYIKSNDKETQGEIIDMKMDLAEKACYHFTALAFAKDSYTKIKTELEKVRKELLKELKENSKTGA</sequence>
<keyword evidence="1" id="KW-0175">Coiled coil</keyword>
<organism evidence="2 3">
    <name type="scientific">Candidatus Scalindua brodae</name>
    <dbReference type="NCBI Taxonomy" id="237368"/>
    <lineage>
        <taxon>Bacteria</taxon>
        <taxon>Pseudomonadati</taxon>
        <taxon>Planctomycetota</taxon>
        <taxon>Candidatus Brocadiia</taxon>
        <taxon>Candidatus Brocadiales</taxon>
        <taxon>Candidatus Scalinduaceae</taxon>
        <taxon>Candidatus Scalindua</taxon>
    </lineage>
</organism>
<reference evidence="2 3" key="1">
    <citation type="submission" date="2014-10" db="EMBL/GenBank/DDBJ databases">
        <title>Draft genome of anammox bacterium scalindua brodae, obtained using differential coverage binning of sequence data from two enrichment reactors.</title>
        <authorList>
            <person name="Speth D.R."/>
            <person name="Russ L."/>
            <person name="Kartal B."/>
            <person name="Op den Camp H.J."/>
            <person name="Dutilh B.E."/>
            <person name="Jetten M.S."/>
        </authorList>
    </citation>
    <scope>NUCLEOTIDE SEQUENCE [LARGE SCALE GENOMIC DNA]</scope>
    <source>
        <strain evidence="2">RU1</strain>
    </source>
</reference>
<name>A0A0B0EH93_9BACT</name>
<evidence type="ECO:0000256" key="1">
    <source>
        <dbReference type="SAM" id="Coils"/>
    </source>
</evidence>
<evidence type="ECO:0000313" key="2">
    <source>
        <dbReference type="EMBL" id="KHE91401.1"/>
    </source>
</evidence>
<dbReference type="AlphaFoldDB" id="A0A0B0EH93"/>
<accession>A0A0B0EH93</accession>
<dbReference type="EMBL" id="JRYO01000200">
    <property type="protein sequence ID" value="KHE91401.1"/>
    <property type="molecule type" value="Genomic_DNA"/>
</dbReference>
<proteinExistence type="predicted"/>
<dbReference type="PATRIC" id="fig|237368.3.peg.3097"/>
<evidence type="ECO:0000313" key="3">
    <source>
        <dbReference type="Proteomes" id="UP000030652"/>
    </source>
</evidence>
<gene>
    <name evidence="2" type="ORF">SCABRO_02858</name>
</gene>
<protein>
    <submittedName>
        <fullName evidence="2">Uncharacterized protein</fullName>
    </submittedName>
</protein>
<comment type="caution">
    <text evidence="2">The sequence shown here is derived from an EMBL/GenBank/DDBJ whole genome shotgun (WGS) entry which is preliminary data.</text>
</comment>
<feature type="coiled-coil region" evidence="1">
    <location>
        <begin position="178"/>
        <end position="209"/>
    </location>
</feature>